<dbReference type="AlphaFoldDB" id="A0A2G9GW25"/>
<keyword evidence="2" id="KW-1185">Reference proteome</keyword>
<gene>
    <name evidence="1" type="ORF">CDL12_18204</name>
</gene>
<dbReference type="EMBL" id="NKXS01003581">
    <property type="protein sequence ID" value="PIN09210.1"/>
    <property type="molecule type" value="Genomic_DNA"/>
</dbReference>
<accession>A0A2G9GW25</accession>
<evidence type="ECO:0000313" key="2">
    <source>
        <dbReference type="Proteomes" id="UP000231279"/>
    </source>
</evidence>
<reference evidence="2" key="1">
    <citation type="journal article" date="2018" name="Gigascience">
        <title>Genome assembly of the Pink Ipe (Handroanthus impetiginosus, Bignoniaceae), a highly valued, ecologically keystone Neotropical timber forest tree.</title>
        <authorList>
            <person name="Silva-Junior O.B."/>
            <person name="Grattapaglia D."/>
            <person name="Novaes E."/>
            <person name="Collevatti R.G."/>
        </authorList>
    </citation>
    <scope>NUCLEOTIDE SEQUENCE [LARGE SCALE GENOMIC DNA]</scope>
    <source>
        <strain evidence="2">cv. UFG-1</strain>
    </source>
</reference>
<organism evidence="1 2">
    <name type="scientific">Handroanthus impetiginosus</name>
    <dbReference type="NCBI Taxonomy" id="429701"/>
    <lineage>
        <taxon>Eukaryota</taxon>
        <taxon>Viridiplantae</taxon>
        <taxon>Streptophyta</taxon>
        <taxon>Embryophyta</taxon>
        <taxon>Tracheophyta</taxon>
        <taxon>Spermatophyta</taxon>
        <taxon>Magnoliopsida</taxon>
        <taxon>eudicotyledons</taxon>
        <taxon>Gunneridae</taxon>
        <taxon>Pentapetalae</taxon>
        <taxon>asterids</taxon>
        <taxon>lamiids</taxon>
        <taxon>Lamiales</taxon>
        <taxon>Bignoniaceae</taxon>
        <taxon>Crescentiina</taxon>
        <taxon>Tabebuia alliance</taxon>
        <taxon>Handroanthus</taxon>
    </lineage>
</organism>
<dbReference type="Proteomes" id="UP000231279">
    <property type="component" value="Unassembled WGS sequence"/>
</dbReference>
<comment type="caution">
    <text evidence="1">The sequence shown here is derived from an EMBL/GenBank/DDBJ whole genome shotgun (WGS) entry which is preliminary data.</text>
</comment>
<sequence>MTNASPYMRLLFQLMTSESSFGQELEQLRTAVEREVLKTEVLCWIPM</sequence>
<protein>
    <submittedName>
        <fullName evidence="1">Uncharacterized protein</fullName>
    </submittedName>
</protein>
<evidence type="ECO:0000313" key="1">
    <source>
        <dbReference type="EMBL" id="PIN09210.1"/>
    </source>
</evidence>
<name>A0A2G9GW25_9LAMI</name>
<proteinExistence type="predicted"/>